<keyword evidence="2" id="KW-1185">Reference proteome</keyword>
<name>A0ACC0CDV2_CATRO</name>
<evidence type="ECO:0000313" key="2">
    <source>
        <dbReference type="Proteomes" id="UP001060085"/>
    </source>
</evidence>
<sequence>MTHDSLMAPDELIKRIVNIPNQGKDYQNNYEDRGYKLSSKVQLGRSSQAPVVISGAQIMPSAHSSKGQHCTTLGNITDAAHKRSKELEESWGVNGME</sequence>
<comment type="caution">
    <text evidence="1">The sequence shown here is derived from an EMBL/GenBank/DDBJ whole genome shotgun (WGS) entry which is preliminary data.</text>
</comment>
<gene>
    <name evidence="1" type="ORF">M9H77_04298</name>
</gene>
<protein>
    <submittedName>
        <fullName evidence="1">Uncharacterized protein</fullName>
    </submittedName>
</protein>
<evidence type="ECO:0000313" key="1">
    <source>
        <dbReference type="EMBL" id="KAI5683070.1"/>
    </source>
</evidence>
<reference evidence="2" key="1">
    <citation type="journal article" date="2023" name="Nat. Plants">
        <title>Single-cell RNA sequencing provides a high-resolution roadmap for understanding the multicellular compartmentation of specialized metabolism.</title>
        <authorList>
            <person name="Sun S."/>
            <person name="Shen X."/>
            <person name="Li Y."/>
            <person name="Li Y."/>
            <person name="Wang S."/>
            <person name="Li R."/>
            <person name="Zhang H."/>
            <person name="Shen G."/>
            <person name="Guo B."/>
            <person name="Wei J."/>
            <person name="Xu J."/>
            <person name="St-Pierre B."/>
            <person name="Chen S."/>
            <person name="Sun C."/>
        </authorList>
    </citation>
    <scope>NUCLEOTIDE SEQUENCE [LARGE SCALE GENOMIC DNA]</scope>
</reference>
<organism evidence="1 2">
    <name type="scientific">Catharanthus roseus</name>
    <name type="common">Madagascar periwinkle</name>
    <name type="synonym">Vinca rosea</name>
    <dbReference type="NCBI Taxonomy" id="4058"/>
    <lineage>
        <taxon>Eukaryota</taxon>
        <taxon>Viridiplantae</taxon>
        <taxon>Streptophyta</taxon>
        <taxon>Embryophyta</taxon>
        <taxon>Tracheophyta</taxon>
        <taxon>Spermatophyta</taxon>
        <taxon>Magnoliopsida</taxon>
        <taxon>eudicotyledons</taxon>
        <taxon>Gunneridae</taxon>
        <taxon>Pentapetalae</taxon>
        <taxon>asterids</taxon>
        <taxon>lamiids</taxon>
        <taxon>Gentianales</taxon>
        <taxon>Apocynaceae</taxon>
        <taxon>Rauvolfioideae</taxon>
        <taxon>Vinceae</taxon>
        <taxon>Catharanthinae</taxon>
        <taxon>Catharanthus</taxon>
    </lineage>
</organism>
<dbReference type="EMBL" id="CM044701">
    <property type="protein sequence ID" value="KAI5683070.1"/>
    <property type="molecule type" value="Genomic_DNA"/>
</dbReference>
<dbReference type="Proteomes" id="UP001060085">
    <property type="component" value="Linkage Group LG01"/>
</dbReference>
<proteinExistence type="predicted"/>
<accession>A0ACC0CDV2</accession>